<name>A0A1I6PMD2_9RHOB</name>
<dbReference type="RefSeq" id="WP_093914535.1">
    <property type="nucleotide sequence ID" value="NZ_FPAJ01000001.1"/>
</dbReference>
<proteinExistence type="predicted"/>
<feature type="region of interest" description="Disordered" evidence="1">
    <location>
        <begin position="529"/>
        <end position="549"/>
    </location>
</feature>
<dbReference type="EMBL" id="FPAJ01000001">
    <property type="protein sequence ID" value="SFS41352.1"/>
    <property type="molecule type" value="Genomic_DNA"/>
</dbReference>
<evidence type="ECO:0000313" key="2">
    <source>
        <dbReference type="EMBL" id="SFS41352.1"/>
    </source>
</evidence>
<dbReference type="STRING" id="394264.SAMN04488040_0242"/>
<protein>
    <submittedName>
        <fullName evidence="2">Uncharacterized protein</fullName>
    </submittedName>
</protein>
<sequence>MEPSQQLHFSDHPLPALTKMRAEDYLRLLHPEGAHGQVTLMRLDDDVKCARTYDCASLPFTASVWLDVSAYVTLHRFHGPRSYGRLAALNVLALDLDYRTMPCWRDAALSKVVEAFSAVVQSLGLPMPSTLTDTGRGFAALWFIDELHPAALERWQAAQACLIDLFQKFGADRACCDPARVFRIPETINNKNGREVAVLGGTLRRYGFDALADRIYIAAGRPTRAALADMTSVQKANKQKGSTGPRGLAPATRFRHVRGDLLTLVHYWKDQVPEGLRNVWLHVYATCLTHEHDVKDLESEVERVAAQYCIGLSRTEVASVIRAAIRRLKRDQQKYNYSGARIAEMLGVSDCLAKKLDLRQVFSSVERSKRRVESEAARRRAKGMKMRKDYLAANNISTEKPWLVHGYSRSTWYRKGCPPASVTERKTAEIKDVEPCRKSETSLLLRQGGLPRGTPLLKAAVGHQPLKHPPDSNPKHSMEHIPSIRQRADSARLRPNLLPISMLSAKVMATSPPERSPAGSCTRYVSELRAETEDPTIGRPFAKLHPARQ</sequence>
<keyword evidence="3" id="KW-1185">Reference proteome</keyword>
<gene>
    <name evidence="2" type="ORF">SAMN04488040_0242</name>
</gene>
<evidence type="ECO:0000313" key="3">
    <source>
        <dbReference type="Proteomes" id="UP000199239"/>
    </source>
</evidence>
<dbReference type="Proteomes" id="UP000199239">
    <property type="component" value="Unassembled WGS sequence"/>
</dbReference>
<dbReference type="AlphaFoldDB" id="A0A1I6PMD2"/>
<reference evidence="3" key="1">
    <citation type="submission" date="2016-10" db="EMBL/GenBank/DDBJ databases">
        <authorList>
            <person name="Varghese N."/>
            <person name="Submissions S."/>
        </authorList>
    </citation>
    <scope>NUCLEOTIDE SEQUENCE [LARGE SCALE GENOMIC DNA]</scope>
    <source>
        <strain evidence="3">DSM 23422</strain>
    </source>
</reference>
<accession>A0A1I6PMD2</accession>
<evidence type="ECO:0000256" key="1">
    <source>
        <dbReference type="SAM" id="MobiDB-lite"/>
    </source>
</evidence>
<organism evidence="2 3">
    <name type="scientific">Sulfitobacter marinus</name>
    <dbReference type="NCBI Taxonomy" id="394264"/>
    <lineage>
        <taxon>Bacteria</taxon>
        <taxon>Pseudomonadati</taxon>
        <taxon>Pseudomonadota</taxon>
        <taxon>Alphaproteobacteria</taxon>
        <taxon>Rhodobacterales</taxon>
        <taxon>Roseobacteraceae</taxon>
        <taxon>Sulfitobacter</taxon>
    </lineage>
</organism>
<dbReference type="OrthoDB" id="6008408at2"/>